<protein>
    <recommendedName>
        <fullName evidence="2">PhoD-like phosphatase metallophosphatase domain-containing protein</fullName>
    </recommendedName>
</protein>
<feature type="region of interest" description="Disordered" evidence="1">
    <location>
        <begin position="721"/>
        <end position="770"/>
    </location>
</feature>
<dbReference type="InterPro" id="IPR052900">
    <property type="entry name" value="Phospholipid_Metab_Enz"/>
</dbReference>
<reference evidence="3 4" key="1">
    <citation type="submission" date="2019-05" db="EMBL/GenBank/DDBJ databases">
        <title>Emergence of the Ug99 lineage of the wheat stem rust pathogen through somatic hybridization.</title>
        <authorList>
            <person name="Li F."/>
            <person name="Upadhyaya N.M."/>
            <person name="Sperschneider J."/>
            <person name="Matny O."/>
            <person name="Nguyen-Phuc H."/>
            <person name="Mago R."/>
            <person name="Raley C."/>
            <person name="Miller M.E."/>
            <person name="Silverstein K.A.T."/>
            <person name="Henningsen E."/>
            <person name="Hirsch C.D."/>
            <person name="Visser B."/>
            <person name="Pretorius Z.A."/>
            <person name="Steffenson B.J."/>
            <person name="Schwessinger B."/>
            <person name="Dodds P.N."/>
            <person name="Figueroa M."/>
        </authorList>
    </citation>
    <scope>NUCLEOTIDE SEQUENCE [LARGE SCALE GENOMIC DNA]</scope>
    <source>
        <strain evidence="3 4">Ug99</strain>
    </source>
</reference>
<dbReference type="SUPFAM" id="SSF56300">
    <property type="entry name" value="Metallo-dependent phosphatases"/>
    <property type="match status" value="1"/>
</dbReference>
<feature type="compositionally biased region" description="Low complexity" evidence="1">
    <location>
        <begin position="132"/>
        <end position="151"/>
    </location>
</feature>
<feature type="compositionally biased region" description="Polar residues" evidence="1">
    <location>
        <begin position="721"/>
        <end position="730"/>
    </location>
</feature>
<dbReference type="InterPro" id="IPR029052">
    <property type="entry name" value="Metallo-depent_PP-like"/>
</dbReference>
<feature type="compositionally biased region" description="Acidic residues" evidence="1">
    <location>
        <begin position="82"/>
        <end position="100"/>
    </location>
</feature>
<evidence type="ECO:0000259" key="2">
    <source>
        <dbReference type="Pfam" id="PF09423"/>
    </source>
</evidence>
<dbReference type="Gene3D" id="3.60.21.70">
    <property type="entry name" value="PhoD-like phosphatase"/>
    <property type="match status" value="1"/>
</dbReference>
<dbReference type="EMBL" id="VDEP01000035">
    <property type="protein sequence ID" value="KAA1136552.1"/>
    <property type="molecule type" value="Genomic_DNA"/>
</dbReference>
<feature type="compositionally biased region" description="Basic residues" evidence="1">
    <location>
        <begin position="122"/>
        <end position="131"/>
    </location>
</feature>
<dbReference type="PANTHER" id="PTHR43606">
    <property type="entry name" value="PHOSPHATASE, PUTATIVE (AFU_ORTHOLOGUE AFUA_6G08710)-RELATED"/>
    <property type="match status" value="1"/>
</dbReference>
<feature type="compositionally biased region" description="Acidic residues" evidence="1">
    <location>
        <begin position="737"/>
        <end position="754"/>
    </location>
</feature>
<dbReference type="InterPro" id="IPR018946">
    <property type="entry name" value="PhoD-like_MPP"/>
</dbReference>
<sequence>MNPVILISSLITIQSVFIKLISSTWSPLTNLLSIQIRSLSYLFLRWIPAHHLPIAIPSLFLIYALAWSQHHSQLKQAYSSGEESDDQQEEEQDQEEDDILNEDHLPVISSTPQNTPPSSISKSKKNKKSKNHPQQQSPNDLTTTTTATTYTETDHLIPKPGSNIKRKKTTQKQKNPNQQHPNHPVKSFLKSTIGLTTTNTSANKFTLIINTILTLFCLDATFRTSVLDGQEDLSFSRVAAIGETWAKVHARIPPIVYPSSSSSSSEKQETDFTTGGAQLVYRPMKPIGNWFMGPQLISTNQSDWMTVGKIDNLIPGNAYEYRLNLLDAVLEPHPYFDSVGHFQTAPDSSKLSDPRADGGSFTFAYSSCIKPGFPYNPFRNQLHNDGAEQLAEQARKLKLDFVLFLGDFIYIDSPIYLGNSIRHYWRKYRQSLSTTGWRKLMQFTRTIHIYDDHEIYNDWAGKGNDTNEIFEPANKAYRDYLGEGNFDGPGKGENYYWFRYGDAGFFVWDCRRYRSSNEQVDDHSKTMLGAEQKQVFLSWLHAVNSTVTFKFVVSSTPFMSLWLGPDGGVDTWAGFLTERSELLDSMQYVPNLIVLSGDRHEFAAASIRDTVIEFSTSPLNQFWLPIRTLSQENGLGKTGEDKLMKYIPNGIHKFSTLNVDCRDPMKPVVNFKLFIDDELSWELKYLGKPVKEEPKQLGQLLPTWTQFLNLIKRPIQWFSSDSHTRAPSLTPSSSSDEPSEEASSDSENASEEEGPLNHAESSARPIDDEI</sequence>
<dbReference type="AlphaFoldDB" id="A0A5B0SFH5"/>
<proteinExistence type="predicted"/>
<dbReference type="InterPro" id="IPR038607">
    <property type="entry name" value="PhoD-like_sf"/>
</dbReference>
<feature type="domain" description="PhoD-like phosphatase metallophosphatase" evidence="2">
    <location>
        <begin position="390"/>
        <end position="625"/>
    </location>
</feature>
<evidence type="ECO:0000313" key="4">
    <source>
        <dbReference type="Proteomes" id="UP000325313"/>
    </source>
</evidence>
<comment type="caution">
    <text evidence="3">The sequence shown here is derived from an EMBL/GenBank/DDBJ whole genome shotgun (WGS) entry which is preliminary data.</text>
</comment>
<evidence type="ECO:0000313" key="3">
    <source>
        <dbReference type="EMBL" id="KAA1136552.1"/>
    </source>
</evidence>
<dbReference type="PANTHER" id="PTHR43606:SF2">
    <property type="entry name" value="ALKALINE PHOSPHATASE FAMILY PROTEIN (AFU_ORTHOLOGUE AFUA_5G03860)"/>
    <property type="match status" value="1"/>
</dbReference>
<accession>A0A5B0SFH5</accession>
<name>A0A5B0SFH5_PUCGR</name>
<dbReference type="Pfam" id="PF09423">
    <property type="entry name" value="PhoD"/>
    <property type="match status" value="1"/>
</dbReference>
<feature type="compositionally biased region" description="Low complexity" evidence="1">
    <location>
        <begin position="172"/>
        <end position="184"/>
    </location>
</feature>
<dbReference type="Proteomes" id="UP000325313">
    <property type="component" value="Unassembled WGS sequence"/>
</dbReference>
<gene>
    <name evidence="3" type="ORF">PGTUg99_035247</name>
</gene>
<organism evidence="3 4">
    <name type="scientific">Puccinia graminis f. sp. tritici</name>
    <dbReference type="NCBI Taxonomy" id="56615"/>
    <lineage>
        <taxon>Eukaryota</taxon>
        <taxon>Fungi</taxon>
        <taxon>Dikarya</taxon>
        <taxon>Basidiomycota</taxon>
        <taxon>Pucciniomycotina</taxon>
        <taxon>Pucciniomycetes</taxon>
        <taxon>Pucciniales</taxon>
        <taxon>Pucciniaceae</taxon>
        <taxon>Puccinia</taxon>
    </lineage>
</organism>
<feature type="region of interest" description="Disordered" evidence="1">
    <location>
        <begin position="76"/>
        <end position="186"/>
    </location>
</feature>
<dbReference type="CDD" id="cd07389">
    <property type="entry name" value="MPP_PhoD"/>
    <property type="match status" value="1"/>
</dbReference>
<evidence type="ECO:0000256" key="1">
    <source>
        <dbReference type="SAM" id="MobiDB-lite"/>
    </source>
</evidence>